<feature type="domain" description="ABC transporter" evidence="8">
    <location>
        <begin position="2"/>
        <end position="233"/>
    </location>
</feature>
<dbReference type="InterPro" id="IPR027417">
    <property type="entry name" value="P-loop_NTPase"/>
</dbReference>
<keyword evidence="1" id="KW-0813">Transport</keyword>
<evidence type="ECO:0000256" key="1">
    <source>
        <dbReference type="ARBA" id="ARBA00022448"/>
    </source>
</evidence>
<evidence type="ECO:0000313" key="12">
    <source>
        <dbReference type="Proteomes" id="UP000297598"/>
    </source>
</evidence>
<dbReference type="InterPro" id="IPR003593">
    <property type="entry name" value="AAA+_ATPase"/>
</dbReference>
<dbReference type="GO" id="GO:0005524">
    <property type="term" value="F:ATP binding"/>
    <property type="evidence" value="ECO:0007669"/>
    <property type="project" value="UniProtKB-KW"/>
</dbReference>
<dbReference type="EMBL" id="UHDO01000001">
    <property type="protein sequence ID" value="SUM45228.1"/>
    <property type="molecule type" value="Genomic_DNA"/>
</dbReference>
<dbReference type="EMBL" id="SRLS01000006">
    <property type="protein sequence ID" value="TGE17941.1"/>
    <property type="molecule type" value="Genomic_DNA"/>
</dbReference>
<sequence length="352" mass="40085">MINFDNVEIRFGDFVAIKDLNIEIKENEFFTFLGSSGSGKSTTLKALAGFVETSKGQIFLDGKDITKQPVEKREVGMVFQSYALFPSLSVYENIAFGLRVQKKSKKEIDKRVKALAQLIELEPKHLQKNISELSGGQQQRVAIARGLAQNPRTLLLDEPLSNLDARLRKQLRQELKKIQRESGITMIYVTHDQDEALSMSDRIAIFNNGVVEQVGTPQEVYNHPKTEYVHQFLGDSIKLTPEIIRLINQQTGSQLNEQLASYIREERITNIKRPESTHAHFQAKIVDYEFLGSLIRFTYAVGGHKFTTFEKSDSKQFIAEDIIGETSTLYINPDNVHQYDQNGKRVVKDDEK</sequence>
<dbReference type="InterPro" id="IPR003439">
    <property type="entry name" value="ABC_transporter-like_ATP-bd"/>
</dbReference>
<keyword evidence="12" id="KW-1185">Reference proteome</keyword>
<dbReference type="GO" id="GO:0016887">
    <property type="term" value="F:ATP hydrolysis activity"/>
    <property type="evidence" value="ECO:0007669"/>
    <property type="project" value="InterPro"/>
</dbReference>
<dbReference type="Pfam" id="PF00005">
    <property type="entry name" value="ABC_tran"/>
    <property type="match status" value="1"/>
</dbReference>
<dbReference type="SUPFAM" id="SSF50331">
    <property type="entry name" value="MOP-like"/>
    <property type="match status" value="1"/>
</dbReference>
<evidence type="ECO:0000256" key="3">
    <source>
        <dbReference type="ARBA" id="ARBA00022840"/>
    </source>
</evidence>
<reference evidence="9 11" key="1">
    <citation type="submission" date="2018-06" db="EMBL/GenBank/DDBJ databases">
        <authorList>
            <consortium name="Pathogen Informatics"/>
            <person name="Doyle S."/>
        </authorList>
    </citation>
    <scope>NUCLEOTIDE SEQUENCE [LARGE SCALE GENOMIC DNA]</scope>
    <source>
        <strain evidence="9 11">NCTC13830</strain>
    </source>
</reference>
<dbReference type="Gene3D" id="3.40.50.300">
    <property type="entry name" value="P-loop containing nucleotide triphosphate hydrolases"/>
    <property type="match status" value="1"/>
</dbReference>
<accession>A0A380G4N7</accession>
<dbReference type="AlphaFoldDB" id="A0A380G4N7"/>
<comment type="subunit">
    <text evidence="5">The complex is composed of two ATP-binding proteins (OpuCA), two transmembrane proteins (OpuCB and OpuCD) and a solute-binding protein (OpuCC).</text>
</comment>
<evidence type="ECO:0000313" key="10">
    <source>
        <dbReference type="EMBL" id="TGE17941.1"/>
    </source>
</evidence>
<keyword evidence="2" id="KW-0547">Nucleotide-binding</keyword>
<dbReference type="SUPFAM" id="SSF52540">
    <property type="entry name" value="P-loop containing nucleoside triphosphate hydrolases"/>
    <property type="match status" value="1"/>
</dbReference>
<keyword evidence="3 9" id="KW-0067">ATP-binding</keyword>
<protein>
    <recommendedName>
        <fullName evidence="7">Carnitine transport ATP-binding protein OpuCA</fullName>
        <ecNumber evidence="6">7.6.2.9</ecNumber>
    </recommendedName>
</protein>
<dbReference type="PANTHER" id="PTHR42781:SF4">
    <property type="entry name" value="SPERMIDINE_PUTRESCINE IMPORT ATP-BINDING PROTEIN POTA"/>
    <property type="match status" value="1"/>
</dbReference>
<dbReference type="GO" id="GO:0015418">
    <property type="term" value="F:ABC-type quaternary ammonium compound transporting activity"/>
    <property type="evidence" value="ECO:0007669"/>
    <property type="project" value="UniProtKB-EC"/>
</dbReference>
<dbReference type="PANTHER" id="PTHR42781">
    <property type="entry name" value="SPERMIDINE/PUTRESCINE IMPORT ATP-BINDING PROTEIN POTA"/>
    <property type="match status" value="1"/>
</dbReference>
<evidence type="ECO:0000256" key="2">
    <source>
        <dbReference type="ARBA" id="ARBA00022741"/>
    </source>
</evidence>
<gene>
    <name evidence="9" type="primary">potA_2</name>
    <name evidence="10" type="ORF">BJR09_05330</name>
    <name evidence="9" type="ORF">NCTC13830_02649</name>
</gene>
<dbReference type="FunFam" id="3.40.50.300:FF:000425">
    <property type="entry name" value="Probable ABC transporter, ATP-binding subunit"/>
    <property type="match status" value="1"/>
</dbReference>
<dbReference type="PROSITE" id="PS50893">
    <property type="entry name" value="ABC_TRANSPORTER_2"/>
    <property type="match status" value="1"/>
</dbReference>
<evidence type="ECO:0000256" key="5">
    <source>
        <dbReference type="ARBA" id="ARBA00063934"/>
    </source>
</evidence>
<evidence type="ECO:0000256" key="7">
    <source>
        <dbReference type="ARBA" id="ARBA00070305"/>
    </source>
</evidence>
<dbReference type="OrthoDB" id="9790614at2"/>
<dbReference type="Proteomes" id="UP000297598">
    <property type="component" value="Unassembled WGS sequence"/>
</dbReference>
<dbReference type="Proteomes" id="UP000254047">
    <property type="component" value="Unassembled WGS sequence"/>
</dbReference>
<evidence type="ECO:0000256" key="4">
    <source>
        <dbReference type="ARBA" id="ARBA00052482"/>
    </source>
</evidence>
<evidence type="ECO:0000259" key="8">
    <source>
        <dbReference type="PROSITE" id="PS50893"/>
    </source>
</evidence>
<comment type="catalytic activity">
    <reaction evidence="4">
        <text>a quaternary ammonium(out) + ATP + H2O = a quaternary ammonium(in) + ADP + phosphate + H(+)</text>
        <dbReference type="Rhea" id="RHEA:11036"/>
        <dbReference type="ChEBI" id="CHEBI:15377"/>
        <dbReference type="ChEBI" id="CHEBI:15378"/>
        <dbReference type="ChEBI" id="CHEBI:30616"/>
        <dbReference type="ChEBI" id="CHEBI:35267"/>
        <dbReference type="ChEBI" id="CHEBI:43474"/>
        <dbReference type="ChEBI" id="CHEBI:456216"/>
        <dbReference type="EC" id="7.6.2.9"/>
    </reaction>
</comment>
<dbReference type="InterPro" id="IPR017871">
    <property type="entry name" value="ABC_transporter-like_CS"/>
</dbReference>
<dbReference type="SMART" id="SM00382">
    <property type="entry name" value="AAA"/>
    <property type="match status" value="1"/>
</dbReference>
<organism evidence="9 11">
    <name type="scientific">Staphylococcus petrasii</name>
    <dbReference type="NCBI Taxonomy" id="1276936"/>
    <lineage>
        <taxon>Bacteria</taxon>
        <taxon>Bacillati</taxon>
        <taxon>Bacillota</taxon>
        <taxon>Bacilli</taxon>
        <taxon>Bacillales</taxon>
        <taxon>Staphylococcaceae</taxon>
        <taxon>Staphylococcus</taxon>
    </lineage>
</organism>
<dbReference type="RefSeq" id="WP_103298357.1">
    <property type="nucleotide sequence ID" value="NZ_JALCXZ010000002.1"/>
</dbReference>
<evidence type="ECO:0000256" key="6">
    <source>
        <dbReference type="ARBA" id="ARBA00066388"/>
    </source>
</evidence>
<evidence type="ECO:0000313" key="9">
    <source>
        <dbReference type="EMBL" id="SUM45228.1"/>
    </source>
</evidence>
<evidence type="ECO:0000313" key="11">
    <source>
        <dbReference type="Proteomes" id="UP000254047"/>
    </source>
</evidence>
<dbReference type="EC" id="7.6.2.9" evidence="6"/>
<dbReference type="InterPro" id="IPR050093">
    <property type="entry name" value="ABC_SmlMolc_Importer"/>
</dbReference>
<dbReference type="InterPro" id="IPR008995">
    <property type="entry name" value="Mo/tungstate-bd_C_term_dom"/>
</dbReference>
<name>A0A380G4N7_9STAP</name>
<keyword evidence="9" id="KW-0378">Hydrolase</keyword>
<reference evidence="10 12" key="2">
    <citation type="submission" date="2019-04" db="EMBL/GenBank/DDBJ databases">
        <title>Genomic characterization of Staphylococcus petrasii strains.</title>
        <authorList>
            <person name="Vrbovska V."/>
            <person name="Kovarovic V."/>
            <person name="Maslanova I."/>
            <person name="Indrakova A."/>
            <person name="Petras P."/>
            <person name="Sedo O."/>
            <person name="Svec P."/>
            <person name="Fisarova L."/>
            <person name="Sedlacek I."/>
            <person name="Doskar J."/>
            <person name="Pantucek R."/>
        </authorList>
    </citation>
    <scope>NUCLEOTIDE SEQUENCE [LARGE SCALE GENOMIC DNA]</scope>
    <source>
        <strain evidence="10 12">P5404</strain>
    </source>
</reference>
<proteinExistence type="predicted"/>
<dbReference type="PROSITE" id="PS00211">
    <property type="entry name" value="ABC_TRANSPORTER_1"/>
    <property type="match status" value="1"/>
</dbReference>